<dbReference type="InterPro" id="IPR052920">
    <property type="entry name" value="DNA-binding_regulatory"/>
</dbReference>
<evidence type="ECO:0000313" key="4">
    <source>
        <dbReference type="EMBL" id="MCQ4838970.1"/>
    </source>
</evidence>
<feature type="transmembrane region" description="Helical" evidence="1">
    <location>
        <begin position="167"/>
        <end position="185"/>
    </location>
</feature>
<feature type="transmembrane region" description="Helical" evidence="1">
    <location>
        <begin position="6"/>
        <end position="29"/>
    </location>
</feature>
<sequence>MGIWIAAGIVLVLLAVLFGAAGFFFRFAILRAKKERTDEEYEEGNSIWNPFRERMREAQSWIHQHTAEHVSMVSFDGLKLSALYLPAETAQPKGTMIVMHGYRSLATIDFALEAEFLHSLGYRLLIPYQRAHGESEGKYITYGVRERFDCRDWARYAQERFGTRQNIFLMGISMGASTVLMASGLELPDTVRGIVADCGFTSPWDIMAHVAKRDFKLPAFPLLYALDLLARIIAGFGLREADTRRALQKNTRPVLFLHGREDDFVPLRMTEENSRACKAEQELYLVRGAGHAQSFARDTAGCEEKIRTFVRRWEK</sequence>
<keyword evidence="1" id="KW-1133">Transmembrane helix</keyword>
<dbReference type="Pfam" id="PF08386">
    <property type="entry name" value="Abhydrolase_4"/>
    <property type="match status" value="1"/>
</dbReference>
<dbReference type="InterPro" id="IPR022742">
    <property type="entry name" value="Hydrolase_4"/>
</dbReference>
<dbReference type="GeneID" id="90531769"/>
<proteinExistence type="predicted"/>
<gene>
    <name evidence="4" type="ORF">NE695_03450</name>
</gene>
<dbReference type="Proteomes" id="UP001524473">
    <property type="component" value="Unassembled WGS sequence"/>
</dbReference>
<keyword evidence="4" id="KW-0378">Hydrolase</keyword>
<dbReference type="PANTHER" id="PTHR43358:SF4">
    <property type="entry name" value="ALPHA_BETA HYDROLASE FOLD-1 DOMAIN-CONTAINING PROTEIN"/>
    <property type="match status" value="1"/>
</dbReference>
<protein>
    <submittedName>
        <fullName evidence="4">Alpha/beta hydrolase</fullName>
    </submittedName>
</protein>
<evidence type="ECO:0000256" key="1">
    <source>
        <dbReference type="SAM" id="Phobius"/>
    </source>
</evidence>
<dbReference type="SUPFAM" id="SSF53474">
    <property type="entry name" value="alpha/beta-Hydrolases"/>
    <property type="match status" value="1"/>
</dbReference>
<evidence type="ECO:0000313" key="5">
    <source>
        <dbReference type="Proteomes" id="UP001524473"/>
    </source>
</evidence>
<dbReference type="Pfam" id="PF12146">
    <property type="entry name" value="Hydrolase_4"/>
    <property type="match status" value="1"/>
</dbReference>
<keyword evidence="1" id="KW-0812">Transmembrane</keyword>
<reference evidence="4 5" key="1">
    <citation type="submission" date="2022-06" db="EMBL/GenBank/DDBJ databases">
        <title>Isolation of gut microbiota from human fecal samples.</title>
        <authorList>
            <person name="Pamer E.G."/>
            <person name="Barat B."/>
            <person name="Waligurski E."/>
            <person name="Medina S."/>
            <person name="Paddock L."/>
            <person name="Mostad J."/>
        </authorList>
    </citation>
    <scope>NUCLEOTIDE SEQUENCE [LARGE SCALE GENOMIC DNA]</scope>
    <source>
        <strain evidence="4 5">DFI.9.73</strain>
    </source>
</reference>
<dbReference type="PANTHER" id="PTHR43358">
    <property type="entry name" value="ALPHA/BETA-HYDROLASE"/>
    <property type="match status" value="1"/>
</dbReference>
<comment type="caution">
    <text evidence="4">The sequence shown here is derived from an EMBL/GenBank/DDBJ whole genome shotgun (WGS) entry which is preliminary data.</text>
</comment>
<evidence type="ECO:0000259" key="3">
    <source>
        <dbReference type="Pfam" id="PF12146"/>
    </source>
</evidence>
<name>A0ABT1RWG1_9FIRM</name>
<keyword evidence="1" id="KW-0472">Membrane</keyword>
<feature type="domain" description="Peptidase S33 tripeptidyl aminopeptidase-like C-terminal" evidence="2">
    <location>
        <begin position="243"/>
        <end position="311"/>
    </location>
</feature>
<dbReference type="InterPro" id="IPR029058">
    <property type="entry name" value="AB_hydrolase_fold"/>
</dbReference>
<feature type="transmembrane region" description="Helical" evidence="1">
    <location>
        <begin position="219"/>
        <end position="238"/>
    </location>
</feature>
<dbReference type="InterPro" id="IPR013595">
    <property type="entry name" value="Pept_S33_TAP-like_C"/>
</dbReference>
<feature type="domain" description="Serine aminopeptidase S33" evidence="3">
    <location>
        <begin position="91"/>
        <end position="203"/>
    </location>
</feature>
<evidence type="ECO:0000259" key="2">
    <source>
        <dbReference type="Pfam" id="PF08386"/>
    </source>
</evidence>
<dbReference type="GO" id="GO:0016787">
    <property type="term" value="F:hydrolase activity"/>
    <property type="evidence" value="ECO:0007669"/>
    <property type="project" value="UniProtKB-KW"/>
</dbReference>
<organism evidence="4 5">
    <name type="scientific">Neglectibacter timonensis</name>
    <dbReference type="NCBI Taxonomy" id="1776382"/>
    <lineage>
        <taxon>Bacteria</taxon>
        <taxon>Bacillati</taxon>
        <taxon>Bacillota</taxon>
        <taxon>Clostridia</taxon>
        <taxon>Eubacteriales</taxon>
        <taxon>Oscillospiraceae</taxon>
        <taxon>Neglectibacter</taxon>
    </lineage>
</organism>
<dbReference type="EMBL" id="JANFZH010000005">
    <property type="protein sequence ID" value="MCQ4838970.1"/>
    <property type="molecule type" value="Genomic_DNA"/>
</dbReference>
<keyword evidence="5" id="KW-1185">Reference proteome</keyword>
<accession>A0ABT1RWG1</accession>
<dbReference type="Gene3D" id="3.40.50.1820">
    <property type="entry name" value="alpha/beta hydrolase"/>
    <property type="match status" value="1"/>
</dbReference>
<dbReference type="RefSeq" id="WP_066862113.1">
    <property type="nucleotide sequence ID" value="NZ_CABKVV010000012.1"/>
</dbReference>